<dbReference type="RefSeq" id="WP_046168089.1">
    <property type="nucleotide sequence ID" value="NZ_CP017707.1"/>
</dbReference>
<dbReference type="InterPro" id="IPR016181">
    <property type="entry name" value="Acyl_CoA_acyltransferase"/>
</dbReference>
<protein>
    <submittedName>
        <fullName evidence="1">GNAT family N-acetyltransferase</fullName>
    </submittedName>
</protein>
<gene>
    <name evidence="1" type="ORF">BKX93_04455</name>
</gene>
<dbReference type="Proteomes" id="UP000178776">
    <property type="component" value="Chromosome"/>
</dbReference>
<accession>A0A1D9LDN5</accession>
<sequence>MSTPEIVIQNHIPPNEADIIENGLNRYNDDIAGYADRQTLAVLARDPFSGEVFGGAYGRSSLGLLFLDLFHLPESLRGRGVGSQILTAFEDEGRRRGCRHAVLYTISFQAPGFYQKHGWQVFGEIPCDPPGTSRIFLRKAL</sequence>
<dbReference type="GO" id="GO:0016747">
    <property type="term" value="F:acyltransferase activity, transferring groups other than amino-acyl groups"/>
    <property type="evidence" value="ECO:0007669"/>
    <property type="project" value="InterPro"/>
</dbReference>
<evidence type="ECO:0000313" key="1">
    <source>
        <dbReference type="EMBL" id="AOZ49325.1"/>
    </source>
</evidence>
<dbReference type="Pfam" id="PF13508">
    <property type="entry name" value="Acetyltransf_7"/>
    <property type="match status" value="1"/>
</dbReference>
<dbReference type="GeneID" id="68840462"/>
<dbReference type="KEGG" id="cvc:BKX93_04455"/>
<keyword evidence="1" id="KW-0808">Transferase</keyword>
<dbReference type="STRING" id="1108595.BKX93_04455"/>
<dbReference type="PROSITE" id="PS51186">
    <property type="entry name" value="GNAT"/>
    <property type="match status" value="1"/>
</dbReference>
<reference evidence="1 2" key="1">
    <citation type="submission" date="2016-10" db="EMBL/GenBank/DDBJ databases">
        <title>Chromobacterium muskegensis sp. nov., an insecticidal bacterium isolated from Sphagnum bogs.</title>
        <authorList>
            <person name="Sparks M.E."/>
            <person name="Blackburn M.B."/>
            <person name="Gundersen-Rindal D.E."/>
            <person name="Mitchell A."/>
            <person name="Farrar R."/>
            <person name="Kuhar D."/>
        </authorList>
    </citation>
    <scope>NUCLEOTIDE SEQUENCE [LARGE SCALE GENOMIC DNA]</scope>
    <source>
        <strain evidence="1 2">21-1</strain>
    </source>
</reference>
<dbReference type="EMBL" id="CP017707">
    <property type="protein sequence ID" value="AOZ49325.1"/>
    <property type="molecule type" value="Genomic_DNA"/>
</dbReference>
<dbReference type="InterPro" id="IPR000182">
    <property type="entry name" value="GNAT_dom"/>
</dbReference>
<proteinExistence type="predicted"/>
<name>A0A1D9LDN5_9NEIS</name>
<dbReference type="Gene3D" id="3.40.630.30">
    <property type="match status" value="1"/>
</dbReference>
<dbReference type="CDD" id="cd04301">
    <property type="entry name" value="NAT_SF"/>
    <property type="match status" value="1"/>
</dbReference>
<dbReference type="SUPFAM" id="SSF55729">
    <property type="entry name" value="Acyl-CoA N-acyltransferases (Nat)"/>
    <property type="match status" value="1"/>
</dbReference>
<organism evidence="1 2">
    <name type="scientific">Chromobacterium vaccinii</name>
    <dbReference type="NCBI Taxonomy" id="1108595"/>
    <lineage>
        <taxon>Bacteria</taxon>
        <taxon>Pseudomonadati</taxon>
        <taxon>Pseudomonadota</taxon>
        <taxon>Betaproteobacteria</taxon>
        <taxon>Neisseriales</taxon>
        <taxon>Chromobacteriaceae</taxon>
        <taxon>Chromobacterium</taxon>
    </lineage>
</organism>
<dbReference type="AlphaFoldDB" id="A0A1D9LDN5"/>
<evidence type="ECO:0000313" key="2">
    <source>
        <dbReference type="Proteomes" id="UP000178776"/>
    </source>
</evidence>